<name>A0A1R1F274_9BACL</name>
<protein>
    <submittedName>
        <fullName evidence="1">Uncharacterized protein</fullName>
    </submittedName>
</protein>
<evidence type="ECO:0000313" key="2">
    <source>
        <dbReference type="Proteomes" id="UP000187172"/>
    </source>
</evidence>
<proteinExistence type="predicted"/>
<evidence type="ECO:0000313" key="1">
    <source>
        <dbReference type="EMBL" id="OMF58219.1"/>
    </source>
</evidence>
<dbReference type="Proteomes" id="UP000187172">
    <property type="component" value="Unassembled WGS sequence"/>
</dbReference>
<comment type="caution">
    <text evidence="1">The sequence shown here is derived from an EMBL/GenBank/DDBJ whole genome shotgun (WGS) entry which is preliminary data.</text>
</comment>
<dbReference type="EMBL" id="MRTP01000001">
    <property type="protein sequence ID" value="OMF58219.1"/>
    <property type="molecule type" value="Genomic_DNA"/>
</dbReference>
<reference evidence="1 2" key="1">
    <citation type="submission" date="2016-11" db="EMBL/GenBank/DDBJ databases">
        <title>Paenibacillus species isolates.</title>
        <authorList>
            <person name="Beno S.M."/>
        </authorList>
    </citation>
    <scope>NUCLEOTIDE SEQUENCE [LARGE SCALE GENOMIC DNA]</scope>
    <source>
        <strain evidence="1 2">FSL R5-0378</strain>
    </source>
</reference>
<sequence>MTYFYIHTFDPCIGGKAYIEGAFTLRTAWHKKEEAYHVHSLAVGGCSAGRPESPEERNMFREVIDNADQPMTKDRLH</sequence>
<gene>
    <name evidence="1" type="ORF">BK138_06640</name>
</gene>
<keyword evidence="2" id="KW-1185">Reference proteome</keyword>
<accession>A0A1R1F274</accession>
<organism evidence="1 2">
    <name type="scientific">Paenibacillus rhizosphaerae</name>
    <dbReference type="NCBI Taxonomy" id="297318"/>
    <lineage>
        <taxon>Bacteria</taxon>
        <taxon>Bacillati</taxon>
        <taxon>Bacillota</taxon>
        <taxon>Bacilli</taxon>
        <taxon>Bacillales</taxon>
        <taxon>Paenibacillaceae</taxon>
        <taxon>Paenibacillus</taxon>
    </lineage>
</organism>
<dbReference type="AlphaFoldDB" id="A0A1R1F274"/>